<feature type="chain" id="PRO_5021436848" evidence="1">
    <location>
        <begin position="22"/>
        <end position="190"/>
    </location>
</feature>
<dbReference type="SMART" id="SM00034">
    <property type="entry name" value="CLECT"/>
    <property type="match status" value="1"/>
</dbReference>
<dbReference type="InterPro" id="IPR001304">
    <property type="entry name" value="C-type_lectin-like"/>
</dbReference>
<evidence type="ECO:0000259" key="2">
    <source>
        <dbReference type="PROSITE" id="PS50041"/>
    </source>
</evidence>
<dbReference type="Pfam" id="PF00059">
    <property type="entry name" value="Lectin_C"/>
    <property type="match status" value="1"/>
</dbReference>
<proteinExistence type="predicted"/>
<evidence type="ECO:0000256" key="1">
    <source>
        <dbReference type="SAM" id="SignalP"/>
    </source>
</evidence>
<dbReference type="InterPro" id="IPR016187">
    <property type="entry name" value="CTDL_fold"/>
</dbReference>
<dbReference type="CDD" id="cd00037">
    <property type="entry name" value="CLECT"/>
    <property type="match status" value="1"/>
</dbReference>
<feature type="domain" description="C-type lectin" evidence="2">
    <location>
        <begin position="60"/>
        <end position="185"/>
    </location>
</feature>
<evidence type="ECO:0000313" key="3">
    <source>
        <dbReference type="EnsemblMetazoa" id="AFUN018970-PA"/>
    </source>
</evidence>
<protein>
    <submittedName>
        <fullName evidence="3">C-type lectin domain-containing protein</fullName>
    </submittedName>
</protein>
<dbReference type="PROSITE" id="PS50041">
    <property type="entry name" value="C_TYPE_LECTIN_2"/>
    <property type="match status" value="1"/>
</dbReference>
<accession>A0A4Y0BDM4</accession>
<dbReference type="EnsemblMetazoa" id="AFUN018970-RA">
    <property type="protein sequence ID" value="AFUN018970-PA"/>
    <property type="gene ID" value="AFUN018970"/>
</dbReference>
<reference evidence="3" key="1">
    <citation type="submission" date="2020-05" db="UniProtKB">
        <authorList>
            <consortium name="EnsemblMetazoa"/>
        </authorList>
    </citation>
    <scope>IDENTIFICATION</scope>
    <source>
        <strain evidence="3">FUMOZ</strain>
    </source>
</reference>
<name>A0A4Y0BDM4_ANOFN</name>
<dbReference type="AlphaFoldDB" id="A0A4Y0BDM4"/>
<sequence length="190" mass="21309">MFDKTLCSSFLILLCVQLLAATTTKLVPGLAKVPGTNLTRSHRNSAVNNFPINGLPPLTYSTKKYFFYDEGVTFLEAWNLCREKGQRLAAIESYQDHVAYKEQVAPYVGYETSHWIAATNIGASSHDYRKFYWITNDRPIGYINGFSNWIEGEAPNDNDLCVATYLGSAMWIYGSCTSSSSYACEEPHDV</sequence>
<dbReference type="SUPFAM" id="SSF56436">
    <property type="entry name" value="C-type lectin-like"/>
    <property type="match status" value="1"/>
</dbReference>
<dbReference type="VEuPathDB" id="VectorBase:AFUN018970"/>
<dbReference type="Gene3D" id="3.10.100.10">
    <property type="entry name" value="Mannose-Binding Protein A, subunit A"/>
    <property type="match status" value="1"/>
</dbReference>
<dbReference type="VEuPathDB" id="VectorBase:AFUN2_005020"/>
<organism evidence="3">
    <name type="scientific">Anopheles funestus</name>
    <name type="common">African malaria mosquito</name>
    <dbReference type="NCBI Taxonomy" id="62324"/>
    <lineage>
        <taxon>Eukaryota</taxon>
        <taxon>Metazoa</taxon>
        <taxon>Ecdysozoa</taxon>
        <taxon>Arthropoda</taxon>
        <taxon>Hexapoda</taxon>
        <taxon>Insecta</taxon>
        <taxon>Pterygota</taxon>
        <taxon>Neoptera</taxon>
        <taxon>Endopterygota</taxon>
        <taxon>Diptera</taxon>
        <taxon>Nematocera</taxon>
        <taxon>Culicoidea</taxon>
        <taxon>Culicidae</taxon>
        <taxon>Anophelinae</taxon>
        <taxon>Anopheles</taxon>
    </lineage>
</organism>
<dbReference type="STRING" id="62324.A0A4Y0BDM4"/>
<dbReference type="InterPro" id="IPR016186">
    <property type="entry name" value="C-type_lectin-like/link_sf"/>
</dbReference>
<keyword evidence="1" id="KW-0732">Signal</keyword>
<feature type="signal peptide" evidence="1">
    <location>
        <begin position="1"/>
        <end position="21"/>
    </location>
</feature>